<feature type="signal peptide" evidence="2">
    <location>
        <begin position="1"/>
        <end position="24"/>
    </location>
</feature>
<gene>
    <name evidence="3" type="ORF">QTG54_012985</name>
</gene>
<accession>A0AAD8XZY7</accession>
<dbReference type="Proteomes" id="UP001224775">
    <property type="component" value="Unassembled WGS sequence"/>
</dbReference>
<evidence type="ECO:0000256" key="2">
    <source>
        <dbReference type="SAM" id="SignalP"/>
    </source>
</evidence>
<name>A0AAD8XZY7_9STRA</name>
<organism evidence="3 4">
    <name type="scientific">Skeletonema marinoi</name>
    <dbReference type="NCBI Taxonomy" id="267567"/>
    <lineage>
        <taxon>Eukaryota</taxon>
        <taxon>Sar</taxon>
        <taxon>Stramenopiles</taxon>
        <taxon>Ochrophyta</taxon>
        <taxon>Bacillariophyta</taxon>
        <taxon>Coscinodiscophyceae</taxon>
        <taxon>Thalassiosirophycidae</taxon>
        <taxon>Thalassiosirales</taxon>
        <taxon>Skeletonemataceae</taxon>
        <taxon>Skeletonema</taxon>
        <taxon>Skeletonema marinoi-dohrnii complex</taxon>
    </lineage>
</organism>
<keyword evidence="4" id="KW-1185">Reference proteome</keyword>
<protein>
    <submittedName>
        <fullName evidence="3">Uncharacterized protein</fullName>
    </submittedName>
</protein>
<evidence type="ECO:0000256" key="1">
    <source>
        <dbReference type="SAM" id="MobiDB-lite"/>
    </source>
</evidence>
<comment type="caution">
    <text evidence="3">The sequence shown here is derived from an EMBL/GenBank/DDBJ whole genome shotgun (WGS) entry which is preliminary data.</text>
</comment>
<feature type="chain" id="PRO_5042042730" evidence="2">
    <location>
        <begin position="25"/>
        <end position="298"/>
    </location>
</feature>
<dbReference type="AlphaFoldDB" id="A0AAD8XZY7"/>
<reference evidence="3" key="1">
    <citation type="submission" date="2023-06" db="EMBL/GenBank/DDBJ databases">
        <title>Survivors Of The Sea: Transcriptome response of Skeletonema marinoi to long-term dormancy.</title>
        <authorList>
            <person name="Pinder M.I.M."/>
            <person name="Kourtchenko O."/>
            <person name="Robertson E.K."/>
            <person name="Larsson T."/>
            <person name="Maumus F."/>
            <person name="Osuna-Cruz C.M."/>
            <person name="Vancaester E."/>
            <person name="Stenow R."/>
            <person name="Vandepoele K."/>
            <person name="Ploug H."/>
            <person name="Bruchert V."/>
            <person name="Godhe A."/>
            <person name="Topel M."/>
        </authorList>
    </citation>
    <scope>NUCLEOTIDE SEQUENCE</scope>
    <source>
        <strain evidence="3">R05AC</strain>
    </source>
</reference>
<feature type="region of interest" description="Disordered" evidence="1">
    <location>
        <begin position="23"/>
        <end position="53"/>
    </location>
</feature>
<keyword evidence="2" id="KW-0732">Signal</keyword>
<dbReference type="EMBL" id="JATAAI010000029">
    <property type="protein sequence ID" value="KAK1736385.1"/>
    <property type="molecule type" value="Genomic_DNA"/>
</dbReference>
<proteinExistence type="predicted"/>
<sequence>MKLPSAATILLLSLTSSISTTTDAFRATPSSSGRRSSNQQQQQQNHLPKNPLKIESISKLEVTNRLGLKTDPKTGAVSIGSDPNQVYNLHNEHEVICPITETHQGVLTTYTEFNDDYDDNEEYPASTMANNHELVSQAILSGSLAASIRNRCKDGNSLYYLPSVVTLVESLAEDVEACLFDAIPNMGEMMFNAEGLETNEILMDLTDMNDDAATTTEEGEEARRHLILFARNTHFDPTSATSDVYLLPSNKRREGKVWKFSIEYKVATINLRQIKSFGVRDSTTPLRPDVWLKDDCYR</sequence>
<evidence type="ECO:0000313" key="4">
    <source>
        <dbReference type="Proteomes" id="UP001224775"/>
    </source>
</evidence>
<feature type="compositionally biased region" description="Low complexity" evidence="1">
    <location>
        <begin position="30"/>
        <end position="45"/>
    </location>
</feature>
<evidence type="ECO:0000313" key="3">
    <source>
        <dbReference type="EMBL" id="KAK1736385.1"/>
    </source>
</evidence>